<dbReference type="GO" id="GO:0004180">
    <property type="term" value="F:carboxypeptidase activity"/>
    <property type="evidence" value="ECO:0007669"/>
    <property type="project" value="UniProtKB-KW"/>
</dbReference>
<dbReference type="InterPro" id="IPR012338">
    <property type="entry name" value="Beta-lactam/transpept-like"/>
</dbReference>
<dbReference type="SUPFAM" id="SSF56601">
    <property type="entry name" value="beta-lactamase/transpeptidase-like"/>
    <property type="match status" value="1"/>
</dbReference>
<dbReference type="PANTHER" id="PTHR30023:SF0">
    <property type="entry name" value="PENICILLIN-SENSITIVE CARBOXYPEPTIDASE A"/>
    <property type="match status" value="1"/>
</dbReference>
<dbReference type="PRINTS" id="PR00922">
    <property type="entry name" value="DADACBPTASE3"/>
</dbReference>
<dbReference type="Pfam" id="PF02113">
    <property type="entry name" value="Peptidase_S13"/>
    <property type="match status" value="2"/>
</dbReference>
<sequence>MADTETHYNGYTGSMAHFRIAIVLCAVLAAAPLPAFSYNIPVPVSQALKQAGIPQSAVGIYVQEIGATKPLLAVNTGTPMNPASVMKLVTTFAGLELLGPAYTWKTELYADGTLEGGTLRGNLVIKGYGDPKLNLENFWLLTRRLRQTGLHEITGDLVLDSSHFDLPSGNPAAFDGKPHRAYNVLPEALLVNYRTLALRLIPQPGSKTVRIVVDPSLPSLELKNSLKLTNGPCNEWRDALDADIRTTINGNVRVSIALNGSYSTNCGEKTLYLSVHDTADYIFGLFRQLWEEQGGIFRGNVRTGITPEGMTPLETHQSPPLADIVRDINKFSNNTAARQLYLALGLTSALTAKLVTGLTADPAAGLPPRVPAGGVGNTIPDMAGAYDKPPATLAKSEMALRRWLASKRLSFPELVIENGSGLSRNERISTGHLGALLLAAFQSPVMPEFISSLPIAAVDGTMKKRLNDSATAGQAHIKTGLLDGVRTMAGYVLDKSGRRVAVVFFINHPKSGIAQPAMDALLHWTYERP</sequence>
<keyword evidence="3" id="KW-0121">Carboxypeptidase</keyword>
<name>A0ABY0T771_9PROT</name>
<dbReference type="EMBL" id="FNKY01000001">
    <property type="protein sequence ID" value="SDQ25280.1"/>
    <property type="molecule type" value="Genomic_DNA"/>
</dbReference>
<evidence type="ECO:0000313" key="4">
    <source>
        <dbReference type="Proteomes" id="UP000183471"/>
    </source>
</evidence>
<keyword evidence="4" id="KW-1185">Reference proteome</keyword>
<accession>A0ABY0T771</accession>
<comment type="caution">
    <text evidence="3">The sequence shown here is derived from an EMBL/GenBank/DDBJ whole genome shotgun (WGS) entry which is preliminary data.</text>
</comment>
<evidence type="ECO:0000313" key="3">
    <source>
        <dbReference type="EMBL" id="SDQ25280.1"/>
    </source>
</evidence>
<evidence type="ECO:0000256" key="1">
    <source>
        <dbReference type="ARBA" id="ARBA00006096"/>
    </source>
</evidence>
<dbReference type="RefSeq" id="WP_256324010.1">
    <property type="nucleotide sequence ID" value="NZ_FNKY01000001.1"/>
</dbReference>
<dbReference type="Proteomes" id="UP000183471">
    <property type="component" value="Unassembled WGS sequence"/>
</dbReference>
<dbReference type="PANTHER" id="PTHR30023">
    <property type="entry name" value="D-ALANYL-D-ALANINE CARBOXYPEPTIDASE"/>
    <property type="match status" value="1"/>
</dbReference>
<keyword evidence="2" id="KW-0378">Hydrolase</keyword>
<dbReference type="NCBIfam" id="TIGR00666">
    <property type="entry name" value="PBP4"/>
    <property type="match status" value="1"/>
</dbReference>
<proteinExistence type="inferred from homology"/>
<reference evidence="3 4" key="1">
    <citation type="submission" date="2016-10" db="EMBL/GenBank/DDBJ databases">
        <authorList>
            <person name="Varghese N."/>
            <person name="Submissions S."/>
        </authorList>
    </citation>
    <scope>NUCLEOTIDE SEQUENCE [LARGE SCALE GENOMIC DNA]</scope>
    <source>
        <strain evidence="3 4">Nl1</strain>
    </source>
</reference>
<keyword evidence="3" id="KW-0645">Protease</keyword>
<organism evidence="3 4">
    <name type="scientific">Nitrosospira multiformis</name>
    <dbReference type="NCBI Taxonomy" id="1231"/>
    <lineage>
        <taxon>Bacteria</taxon>
        <taxon>Pseudomonadati</taxon>
        <taxon>Pseudomonadota</taxon>
        <taxon>Betaproteobacteria</taxon>
        <taxon>Nitrosomonadales</taxon>
        <taxon>Nitrosomonadaceae</taxon>
        <taxon>Nitrosospira</taxon>
    </lineage>
</organism>
<protein>
    <submittedName>
        <fullName evidence="3">D-alanyl-D-alanine carboxypeptidase / D-alanyl-D-alanine-endopeptidase (Penicillin-binding protein 4)</fullName>
    </submittedName>
</protein>
<evidence type="ECO:0000256" key="2">
    <source>
        <dbReference type="ARBA" id="ARBA00022801"/>
    </source>
</evidence>
<comment type="similarity">
    <text evidence="1">Belongs to the peptidase S13 family.</text>
</comment>
<dbReference type="InterPro" id="IPR000667">
    <property type="entry name" value="Peptidase_S13"/>
</dbReference>
<dbReference type="Gene3D" id="3.50.80.20">
    <property type="entry name" value="D-Ala-D-Ala carboxypeptidase C, peptidase S13"/>
    <property type="match status" value="1"/>
</dbReference>
<dbReference type="Gene3D" id="3.40.710.10">
    <property type="entry name" value="DD-peptidase/beta-lactamase superfamily"/>
    <property type="match status" value="1"/>
</dbReference>
<gene>
    <name evidence="3" type="ORF">SAMN05216402_0024</name>
</gene>